<evidence type="ECO:0000313" key="3">
    <source>
        <dbReference type="Proteomes" id="UP000008550"/>
    </source>
</evidence>
<dbReference type="Proteomes" id="UP000008550">
    <property type="component" value="Chromosome"/>
</dbReference>
<keyword evidence="3" id="KW-1185">Reference proteome</keyword>
<name>B0TBI5_HELMI</name>
<keyword evidence="1" id="KW-0472">Membrane</keyword>
<organism evidence="2 3">
    <name type="scientific">Heliobacterium modesticaldum (strain ATCC 51547 / Ice1)</name>
    <dbReference type="NCBI Taxonomy" id="498761"/>
    <lineage>
        <taxon>Bacteria</taxon>
        <taxon>Bacillati</taxon>
        <taxon>Bacillota</taxon>
        <taxon>Clostridia</taxon>
        <taxon>Eubacteriales</taxon>
        <taxon>Heliobacteriaceae</taxon>
        <taxon>Heliomicrobium</taxon>
    </lineage>
</organism>
<reference evidence="2 3" key="1">
    <citation type="journal article" date="2008" name="J. Bacteriol.">
        <title>The genome of Heliobacterium modesticaldum, a phototrophic representative of the Firmicutes containing the simplest photosynthetic apparatus.</title>
        <authorList>
            <person name="Sattley W.M."/>
            <person name="Madigan M.T."/>
            <person name="Swingley W.D."/>
            <person name="Cheung P.C."/>
            <person name="Clocksin K.M."/>
            <person name="Conrad A.L."/>
            <person name="Dejesa L.C."/>
            <person name="Honchak B.M."/>
            <person name="Jung D.O."/>
            <person name="Karbach L.E."/>
            <person name="Kurdoglu A."/>
            <person name="Lahiri S."/>
            <person name="Mastrian S.D."/>
            <person name="Page L.E."/>
            <person name="Taylor H.L."/>
            <person name="Wang Z.T."/>
            <person name="Raymond J."/>
            <person name="Chen M."/>
            <person name="Blankenship R.E."/>
            <person name="Touchman J.W."/>
        </authorList>
    </citation>
    <scope>NUCLEOTIDE SEQUENCE [LARGE SCALE GENOMIC DNA]</scope>
    <source>
        <strain evidence="3">ATCC 51547 / Ice1</strain>
    </source>
</reference>
<evidence type="ECO:0000313" key="2">
    <source>
        <dbReference type="EMBL" id="ABZ85198.1"/>
    </source>
</evidence>
<protein>
    <submittedName>
        <fullName evidence="2">Uncharacterized protein</fullName>
    </submittedName>
</protein>
<dbReference type="HOGENOM" id="CLU_3290627_0_0_9"/>
<gene>
    <name evidence="2" type="ORF">HM1_2669</name>
</gene>
<accession>B0TBI5</accession>
<dbReference type="STRING" id="498761.HM1_2669"/>
<keyword evidence="1" id="KW-0812">Transmembrane</keyword>
<proteinExistence type="predicted"/>
<keyword evidence="1" id="KW-1133">Transmembrane helix</keyword>
<dbReference type="KEGG" id="hmo:HM1_2669"/>
<feature type="transmembrane region" description="Helical" evidence="1">
    <location>
        <begin position="6"/>
        <end position="29"/>
    </location>
</feature>
<evidence type="ECO:0000256" key="1">
    <source>
        <dbReference type="SAM" id="Phobius"/>
    </source>
</evidence>
<dbReference type="AlphaFoldDB" id="B0TBI5"/>
<sequence>MGGSYGFFGSGFGVVAGLVIALIIIGAFYPHIVGFGYSGD</sequence>
<dbReference type="EMBL" id="CP000930">
    <property type="protein sequence ID" value="ABZ85198.1"/>
    <property type="molecule type" value="Genomic_DNA"/>
</dbReference>
<dbReference type="RefSeq" id="WP_012283683.1">
    <property type="nucleotide sequence ID" value="NC_010337.2"/>
</dbReference>